<evidence type="ECO:0000256" key="1">
    <source>
        <dbReference type="SAM" id="MobiDB-lite"/>
    </source>
</evidence>
<evidence type="ECO:0000313" key="2">
    <source>
        <dbReference type="EMBL" id="KAK9669987.1"/>
    </source>
</evidence>
<feature type="compositionally biased region" description="Basic residues" evidence="1">
    <location>
        <begin position="1"/>
        <end position="17"/>
    </location>
</feature>
<accession>A0AAW1H4M0</accession>
<evidence type="ECO:0000313" key="3">
    <source>
        <dbReference type="Proteomes" id="UP001443914"/>
    </source>
</evidence>
<comment type="caution">
    <text evidence="2">The sequence shown here is derived from an EMBL/GenBank/DDBJ whole genome shotgun (WGS) entry which is preliminary data.</text>
</comment>
<dbReference type="Proteomes" id="UP001443914">
    <property type="component" value="Unassembled WGS sequence"/>
</dbReference>
<reference evidence="2" key="1">
    <citation type="submission" date="2024-03" db="EMBL/GenBank/DDBJ databases">
        <title>WGS assembly of Saponaria officinalis var. Norfolk2.</title>
        <authorList>
            <person name="Jenkins J."/>
            <person name="Shu S."/>
            <person name="Grimwood J."/>
            <person name="Barry K."/>
            <person name="Goodstein D."/>
            <person name="Schmutz J."/>
            <person name="Leebens-Mack J."/>
            <person name="Osbourn A."/>
        </authorList>
    </citation>
    <scope>NUCLEOTIDE SEQUENCE [LARGE SCALE GENOMIC DNA]</scope>
    <source>
        <strain evidence="2">JIC</strain>
    </source>
</reference>
<name>A0AAW1H4M0_SAPOF</name>
<dbReference type="AlphaFoldDB" id="A0AAW1H4M0"/>
<gene>
    <name evidence="2" type="ORF">RND81_13G168400</name>
</gene>
<feature type="compositionally biased region" description="Pro residues" evidence="1">
    <location>
        <begin position="20"/>
        <end position="29"/>
    </location>
</feature>
<sequence length="403" mass="46207">MVRRHMKRKNRERRTSKPHGLPPPLPLPPLPPRPEEWGDGFAVCVQFSRMIDKTASFLRFKIPYSIFNYFQSIVSSDGMRGVISYVRHHHHHLNSDSFEKERFFEFSLDPQFNGPFTSDLTVFCSTSIIGSVVYGLDGGSVCNDCDDNCHCFRYADFGQMVPTWNITKQLLCHRSSPKVVTVKNDLYVFDESGIFAVDDVNCPSSSHPFGFLFNPTQQCSTKLPFCEFHTVGVFDLVVAPVGQNLLILDKQTQVRYFYDTEKSTWNPFDLDGILDHIAYIEKETVSVPEHNTIYWIDRHGDIKAFNWVNLTLFEGPIVGFGEEFIMRGIGRYHKLLLHLEGELFCLLWSDPSATLHIRIVRICLDRAPDTSTYSPRHLTASVIGCFCYHLDSPINLKATHLLR</sequence>
<dbReference type="EMBL" id="JBDFQZ010000013">
    <property type="protein sequence ID" value="KAK9669987.1"/>
    <property type="molecule type" value="Genomic_DNA"/>
</dbReference>
<evidence type="ECO:0008006" key="4">
    <source>
        <dbReference type="Google" id="ProtNLM"/>
    </source>
</evidence>
<protein>
    <recommendedName>
        <fullName evidence="4">F-box protein</fullName>
    </recommendedName>
</protein>
<proteinExistence type="predicted"/>
<feature type="region of interest" description="Disordered" evidence="1">
    <location>
        <begin position="1"/>
        <end position="29"/>
    </location>
</feature>
<organism evidence="2 3">
    <name type="scientific">Saponaria officinalis</name>
    <name type="common">Common soapwort</name>
    <name type="synonym">Lychnis saponaria</name>
    <dbReference type="NCBI Taxonomy" id="3572"/>
    <lineage>
        <taxon>Eukaryota</taxon>
        <taxon>Viridiplantae</taxon>
        <taxon>Streptophyta</taxon>
        <taxon>Embryophyta</taxon>
        <taxon>Tracheophyta</taxon>
        <taxon>Spermatophyta</taxon>
        <taxon>Magnoliopsida</taxon>
        <taxon>eudicotyledons</taxon>
        <taxon>Gunneridae</taxon>
        <taxon>Pentapetalae</taxon>
        <taxon>Caryophyllales</taxon>
        <taxon>Caryophyllaceae</taxon>
        <taxon>Caryophylleae</taxon>
        <taxon>Saponaria</taxon>
    </lineage>
</organism>
<keyword evidence="3" id="KW-1185">Reference proteome</keyword>